<evidence type="ECO:0000259" key="5">
    <source>
        <dbReference type="SMART" id="SM00249"/>
    </source>
</evidence>
<feature type="compositionally biased region" description="Basic and acidic residues" evidence="4">
    <location>
        <begin position="1146"/>
        <end position="1167"/>
    </location>
</feature>
<feature type="region of interest" description="Disordered" evidence="4">
    <location>
        <begin position="914"/>
        <end position="1000"/>
    </location>
</feature>
<feature type="compositionally biased region" description="Polar residues" evidence="4">
    <location>
        <begin position="918"/>
        <end position="927"/>
    </location>
</feature>
<dbReference type="InterPro" id="IPR013083">
    <property type="entry name" value="Znf_RING/FYVE/PHD"/>
</dbReference>
<evidence type="ECO:0000313" key="6">
    <source>
        <dbReference type="EMBL" id="OAE19820.1"/>
    </source>
</evidence>
<sequence>MGAVRDEGVVGRCGELSEDEEADPEKLCSRFSPKLLGPVFLSLVFLLKSSSALDDVQAEAGFALVASRNGSQCQICALFVNLARGLSLLKCSLEVQGVGRNSRVVPDPLVEALSADGRKLFVCAGELIEKYFTGMKDQAVLCLEGDACLVRAGLLDLDAEENASSDTSVACDLCDCWYHGGCVNFQPDQSSFHCPRCLESKEKDRASLDTSVSLTVTSSEEKTSTVMKNFPSEDNGRTMFGGASVAIEDTEEGESHVSISLLRIPEREPARAQTTAPDTEREIMWSPIREPFATPAYGAAWSHFQEPSRRPRNFNEGLPSSAREPTRNVPYFEEEMWSPTREPSGKVPQFQEELWSPTRETPGDLSLLGARSRNNAATAKSFRAANPPKPELNARGPRVVVPTRSELLNNSERIAKHSAGVAKKVTASEISGATLPLNTMDNIVQPLGVIKGELSIDVDRLQVAVEQLRKGKRKVLQEDERNIDFKDLPELPRKVARKSTKIVDSVAAIKDIAKTGTRDLIVCEQTAVEDVNPPAQVCTLDDKTVVASEDTLKVATDVVKEEALDTQHAQAIDAPIHLHVSERKTEVDGLDDKSRVISEEISKVVTEVETAGQITPCLKSLDDLATKTESTEVRNEEQLATLQSEEPTAPETKTEIPTLEACPDVDVMDIVSDPRSGLGRDSKDPSVPTKAVRTRIIMHRESDVKDKERPSLVERIRQQMRDTAGYGAGDDLGKVEVSDDRFIAAFKAAQTRSYEKSKDGKSASSRQQSSGRLWKVLDKKYSGTGARDNLTRKLYAGGTGRRCWDRDWDIAFWRERDPHQRRARKEAEEVDVLGKIDARVPESQPDSEDADFFKRLYVADTSLFPRNENVKPLSEEGNHAEEINASQSVEIRTGKISNLHVDNVNLAHGLKDTAHRSPVSQGLSGNTPGIDKISQKAKVGDPPPSKVVKKSLRPSGVSKEPAVNSKTTSGAGKSLVAPSTVPKAQHKDKDAPSALPSMNKDKRQWALEILARKEGKLSNVSASGKGAGAGGSVSKDNPFPLLLQLPVEMRPLILGDSRRSKVPPAVRQVQLNRLVEQELKRANLTIIESNSECADAIAKAVSREEELCKSSNSKGVYINRCVRALANTDYELKTVETSPDDDRDESEARLEESSRVTDDEAVRKALEDTGLMDSPTADSTSSPHHLDVNTREDKLDVKCKTLDMNGGSSIPRLVQNPWVENVLEVENADLDIYGDFEFSSEDEPDGNLFKENIQKLKHNPAAEGKAKNGSLMVVLTTGSCTSDAASVPGDAEVPAKNLVGKQPVQEQGGALLCSEDGGVRASTSPTVEDVKCGLPAEASFDDVDDMYDNLELNLNPVLSNEVLAQLQAEPSASLLSKAESKETHEESKTLPAPNADVKKRKENETLPNGDAAANENVSEDDCMKFADIDRRIENIRRSKAMNGDSHRNKKSKGRVHGEAKKTTETNVQMQVEIYVNQHLKPLYRSQVITAEQFKWTVSKTAAKVMEHHGNAVSADFLISEGSKVKKLADQYLQAFAHRKA</sequence>
<feature type="region of interest" description="Disordered" evidence="4">
    <location>
        <begin position="630"/>
        <end position="654"/>
    </location>
</feature>
<keyword evidence="3" id="KW-0862">Zinc</keyword>
<dbReference type="EMBL" id="LVLJ01003745">
    <property type="protein sequence ID" value="OAE19820.1"/>
    <property type="molecule type" value="Genomic_DNA"/>
</dbReference>
<evidence type="ECO:0000256" key="4">
    <source>
        <dbReference type="SAM" id="MobiDB-lite"/>
    </source>
</evidence>
<protein>
    <recommendedName>
        <fullName evidence="5">Zinc finger PHD-type domain-containing protein</fullName>
    </recommendedName>
</protein>
<proteinExistence type="predicted"/>
<dbReference type="Gene3D" id="3.30.40.10">
    <property type="entry name" value="Zinc/RING finger domain, C3HC4 (zinc finger)"/>
    <property type="match status" value="1"/>
</dbReference>
<dbReference type="SMART" id="SM00249">
    <property type="entry name" value="PHD"/>
    <property type="match status" value="1"/>
</dbReference>
<evidence type="ECO:0000313" key="7">
    <source>
        <dbReference type="Proteomes" id="UP000077202"/>
    </source>
</evidence>
<gene>
    <name evidence="6" type="ORF">AXG93_291s1010</name>
</gene>
<feature type="region of interest" description="Disordered" evidence="4">
    <location>
        <begin position="1133"/>
        <end position="1192"/>
    </location>
</feature>
<keyword evidence="7" id="KW-1185">Reference proteome</keyword>
<keyword evidence="2" id="KW-0863">Zinc-finger</keyword>
<dbReference type="Proteomes" id="UP000077202">
    <property type="component" value="Unassembled WGS sequence"/>
</dbReference>
<dbReference type="InterPro" id="IPR011011">
    <property type="entry name" value="Znf_FYVE_PHD"/>
</dbReference>
<feature type="region of interest" description="Disordered" evidence="4">
    <location>
        <begin position="1374"/>
        <end position="1417"/>
    </location>
</feature>
<reference evidence="6" key="1">
    <citation type="submission" date="2016-03" db="EMBL/GenBank/DDBJ databases">
        <title>Mechanisms controlling the formation of the plant cell surface in tip-growing cells are functionally conserved among land plants.</title>
        <authorList>
            <person name="Honkanen S."/>
            <person name="Jones V.A."/>
            <person name="Morieri G."/>
            <person name="Champion C."/>
            <person name="Hetherington A.J."/>
            <person name="Kelly S."/>
            <person name="Saint-Marcoux D."/>
            <person name="Proust H."/>
            <person name="Prescott H."/>
            <person name="Dolan L."/>
        </authorList>
    </citation>
    <scope>NUCLEOTIDE SEQUENCE [LARGE SCALE GENOMIC DNA]</scope>
    <source>
        <tissue evidence="6">Whole gametophyte</tissue>
    </source>
</reference>
<evidence type="ECO:0000256" key="2">
    <source>
        <dbReference type="ARBA" id="ARBA00022771"/>
    </source>
</evidence>
<dbReference type="InterPro" id="IPR001965">
    <property type="entry name" value="Znf_PHD"/>
</dbReference>
<evidence type="ECO:0000256" key="1">
    <source>
        <dbReference type="ARBA" id="ARBA00022723"/>
    </source>
</evidence>
<organism evidence="6 7">
    <name type="scientific">Marchantia polymorpha subsp. ruderalis</name>
    <dbReference type="NCBI Taxonomy" id="1480154"/>
    <lineage>
        <taxon>Eukaryota</taxon>
        <taxon>Viridiplantae</taxon>
        <taxon>Streptophyta</taxon>
        <taxon>Embryophyta</taxon>
        <taxon>Marchantiophyta</taxon>
        <taxon>Marchantiopsida</taxon>
        <taxon>Marchantiidae</taxon>
        <taxon>Marchantiales</taxon>
        <taxon>Marchantiaceae</taxon>
        <taxon>Marchantia</taxon>
    </lineage>
</organism>
<feature type="domain" description="Zinc finger PHD-type" evidence="5">
    <location>
        <begin position="147"/>
        <end position="198"/>
    </location>
</feature>
<feature type="region of interest" description="Disordered" evidence="4">
    <location>
        <begin position="1440"/>
        <end position="1461"/>
    </location>
</feature>
<keyword evidence="1" id="KW-0479">Metal-binding</keyword>
<comment type="caution">
    <text evidence="6">The sequence shown here is derived from an EMBL/GenBank/DDBJ whole genome shotgun (WGS) entry which is preliminary data.</text>
</comment>
<dbReference type="GO" id="GO:0008270">
    <property type="term" value="F:zinc ion binding"/>
    <property type="evidence" value="ECO:0007669"/>
    <property type="project" value="UniProtKB-KW"/>
</dbReference>
<accession>A0A176VG31</accession>
<dbReference type="SUPFAM" id="SSF57903">
    <property type="entry name" value="FYVE/PHD zinc finger"/>
    <property type="match status" value="1"/>
</dbReference>
<feature type="compositionally biased region" description="Basic and acidic residues" evidence="4">
    <location>
        <begin position="1378"/>
        <end position="1388"/>
    </location>
</feature>
<evidence type="ECO:0000256" key="3">
    <source>
        <dbReference type="ARBA" id="ARBA00022833"/>
    </source>
</evidence>
<name>A0A176VG31_MARPO</name>